<dbReference type="InterPro" id="IPR043198">
    <property type="entry name" value="Cyclin/Ssn8"/>
</dbReference>
<dbReference type="FunFam" id="1.10.472.10:FF:000101">
    <property type="entry name" value="Cyclin, putative"/>
    <property type="match status" value="1"/>
</dbReference>
<dbReference type="SMART" id="SM00385">
    <property type="entry name" value="CYCLIN"/>
    <property type="match status" value="2"/>
</dbReference>
<reference evidence="7" key="1">
    <citation type="submission" date="2020-02" db="EMBL/GenBank/DDBJ databases">
        <authorList>
            <person name="Palmer J.M."/>
        </authorList>
    </citation>
    <scope>NUCLEOTIDE SEQUENCE</scope>
    <source>
        <strain evidence="7">EPUS1.4</strain>
        <tissue evidence="7">Thallus</tissue>
    </source>
</reference>
<keyword evidence="8" id="KW-1185">Reference proteome</keyword>
<dbReference type="AlphaFoldDB" id="A0A8H7AHY3"/>
<feature type="domain" description="Cyclin-like" evidence="6">
    <location>
        <begin position="93"/>
        <end position="192"/>
    </location>
</feature>
<dbReference type="OrthoDB" id="4951845at2759"/>
<comment type="similarity">
    <text evidence="1">Belongs to the cyclin family. Cyclin C subfamily.</text>
</comment>
<organism evidence="7 8">
    <name type="scientific">Endocarpon pusillum</name>
    <dbReference type="NCBI Taxonomy" id="364733"/>
    <lineage>
        <taxon>Eukaryota</taxon>
        <taxon>Fungi</taxon>
        <taxon>Dikarya</taxon>
        <taxon>Ascomycota</taxon>
        <taxon>Pezizomycotina</taxon>
        <taxon>Eurotiomycetes</taxon>
        <taxon>Chaetothyriomycetidae</taxon>
        <taxon>Verrucariales</taxon>
        <taxon>Verrucariaceae</taxon>
        <taxon>Endocarpon</taxon>
    </lineage>
</organism>
<protein>
    <recommendedName>
        <fullName evidence="2">RNA polymerase II holoenzyme cyclin-like subunit</fullName>
    </recommendedName>
</protein>
<proteinExistence type="inferred from homology"/>
<sequence>MNPSEHLVWSNDYDHLLFPPTSLNFIPPLDGSHIPKKMAPVRDSDIDPDRAGPLPSFIQVAKPYIFEHTIQECIRLTGVAQAREDQLRLSGVQWIDSVRKSLRLPVRTFDTAVVYYHKFRLLHADTEYSYVDAAAAALFTACKIEDTLKKSRDIICAAHNLRLPVNEHLSPDDTIFEIHSRAIIGLERLMLEASSFDFRNRHPQQLVIKLAKHYGIEKHSELARTAYKVSLDVYRTFAPLKQTTAALAFACLELAGRLLNVHNDAIESGKDYEIWQTSRAMVMETLLDLLELYTHYRNNTTIGPDFPVDIFLEVRIPLNQEMDAKSLPRFSEWKDHQSMTNGATKASNGTKISPKEHSNTASPSTPGGIANGNNARARVGERGRDGTVRFMLNPEREQAEKEIVAEYFKPIEEEEIEVEDERRR</sequence>
<evidence type="ECO:0000256" key="2">
    <source>
        <dbReference type="ARBA" id="ARBA00014912"/>
    </source>
</evidence>
<dbReference type="InterPro" id="IPR006671">
    <property type="entry name" value="Cyclin_N"/>
</dbReference>
<evidence type="ECO:0000313" key="8">
    <source>
        <dbReference type="Proteomes" id="UP000606974"/>
    </source>
</evidence>
<gene>
    <name evidence="7" type="ORF">GJ744_010455</name>
</gene>
<dbReference type="CDD" id="cd20546">
    <property type="entry name" value="CYCLIN_SpCG1C_ScCTK2-like_rpt2"/>
    <property type="match status" value="1"/>
</dbReference>
<evidence type="ECO:0000256" key="4">
    <source>
        <dbReference type="RuleBase" id="RU000383"/>
    </source>
</evidence>
<dbReference type="InterPro" id="IPR036915">
    <property type="entry name" value="Cyclin-like_sf"/>
</dbReference>
<comment type="caution">
    <text evidence="7">The sequence shown here is derived from an EMBL/GenBank/DDBJ whole genome shotgun (WGS) entry which is preliminary data.</text>
</comment>
<dbReference type="Pfam" id="PF00134">
    <property type="entry name" value="Cyclin_N"/>
    <property type="match status" value="1"/>
</dbReference>
<evidence type="ECO:0000256" key="3">
    <source>
        <dbReference type="ARBA" id="ARBA00025278"/>
    </source>
</evidence>
<dbReference type="GO" id="GO:0006357">
    <property type="term" value="P:regulation of transcription by RNA polymerase II"/>
    <property type="evidence" value="ECO:0007669"/>
    <property type="project" value="InterPro"/>
</dbReference>
<feature type="compositionally biased region" description="Basic and acidic residues" evidence="5">
    <location>
        <begin position="378"/>
        <end position="387"/>
    </location>
</feature>
<feature type="region of interest" description="Disordered" evidence="5">
    <location>
        <begin position="331"/>
        <end position="388"/>
    </location>
</feature>
<keyword evidence="4" id="KW-0195">Cyclin</keyword>
<evidence type="ECO:0000313" key="7">
    <source>
        <dbReference type="EMBL" id="KAF7507396.1"/>
    </source>
</evidence>
<evidence type="ECO:0000256" key="5">
    <source>
        <dbReference type="SAM" id="MobiDB-lite"/>
    </source>
</evidence>
<dbReference type="Proteomes" id="UP000606974">
    <property type="component" value="Unassembled WGS sequence"/>
</dbReference>
<dbReference type="FunFam" id="1.10.472.10:FF:000073">
    <property type="entry name" value="C-type cyclin"/>
    <property type="match status" value="1"/>
</dbReference>
<dbReference type="PANTHER" id="PTHR10026">
    <property type="entry name" value="CYCLIN"/>
    <property type="match status" value="1"/>
</dbReference>
<dbReference type="GO" id="GO:0016538">
    <property type="term" value="F:cyclin-dependent protein serine/threonine kinase regulator activity"/>
    <property type="evidence" value="ECO:0007669"/>
    <property type="project" value="InterPro"/>
</dbReference>
<accession>A0A8H7AHY3</accession>
<dbReference type="EMBL" id="JAACFV010000069">
    <property type="protein sequence ID" value="KAF7507396.1"/>
    <property type="molecule type" value="Genomic_DNA"/>
</dbReference>
<evidence type="ECO:0000259" key="6">
    <source>
        <dbReference type="SMART" id="SM00385"/>
    </source>
</evidence>
<evidence type="ECO:0000256" key="1">
    <source>
        <dbReference type="ARBA" id="ARBA00008638"/>
    </source>
</evidence>
<dbReference type="SUPFAM" id="SSF47954">
    <property type="entry name" value="Cyclin-like"/>
    <property type="match status" value="2"/>
</dbReference>
<dbReference type="Gene3D" id="1.10.472.10">
    <property type="entry name" value="Cyclin-like"/>
    <property type="match status" value="2"/>
</dbReference>
<dbReference type="InterPro" id="IPR013763">
    <property type="entry name" value="Cyclin-like_dom"/>
</dbReference>
<comment type="function">
    <text evidence="3">Component of the SRB8-11 complex. The SRB8-11 complex is a regulatory module of the Mediator complex which is itself involved in regulation of basal and activated RNA polymerase II-dependent transcription. The SRB8-11 complex may be involved in the transcriptional repression of a subset of genes regulated by Mediator. It may inhibit the association of the Mediator complex with RNA polymerase II to form the holoenzyme complex. The SRB8-11 complex phosphorylates the C-terminal domain (CTD) of the largest subunit of RNA polymerase II.</text>
</comment>
<feature type="domain" description="Cyclin-like" evidence="6">
    <location>
        <begin position="205"/>
        <end position="291"/>
    </location>
</feature>
<name>A0A8H7AHY3_9EURO</name>
<feature type="compositionally biased region" description="Polar residues" evidence="5">
    <location>
        <begin position="338"/>
        <end position="351"/>
    </location>
</feature>